<dbReference type="EMBL" id="GU474892">
    <property type="protein sequence ID" value="ADI18539.1"/>
    <property type="molecule type" value="Genomic_DNA"/>
</dbReference>
<name>E0XVU8_9BACT</name>
<accession>E0XVU8</accession>
<organism evidence="1">
    <name type="scientific">uncultured Fidelibacterota bacterium HF4000_22B16</name>
    <dbReference type="NCBI Taxonomy" id="710791"/>
    <lineage>
        <taxon>Bacteria</taxon>
        <taxon>Pseudomonadati</taxon>
        <taxon>Fidelibacterota</taxon>
        <taxon>environmental samples</taxon>
    </lineage>
</organism>
<proteinExistence type="predicted"/>
<evidence type="ECO:0000313" key="1">
    <source>
        <dbReference type="EMBL" id="ADI18539.1"/>
    </source>
</evidence>
<protein>
    <submittedName>
        <fullName evidence="1">Uncharacterized protein</fullName>
    </submittedName>
</protein>
<dbReference type="AlphaFoldDB" id="E0XVU8"/>
<sequence length="716" mass="80995">MKKSNAIIFSLILNVLLGQSPPITPTLYATVDHEKVYLSWNNSAELSIDSLTNYADFEGYKIYRSTNGGATWGGAHDRLYDHNGNFIGWKPYVQFDLSADEDESFCVYGDDCDNDGTPKRGVEISGPDPLNTRQYLGSNTGLVHSFIDSSVLDGMEYTYVLTAYDMGLRTYEIEYTDEDNDGIFIADTIWSPSNPDHFEAYGSGLASMESDFGSSPLDQNYVTITPGYYASNIWFPDPDNIDTLFVRQAGTIGTGEKTYAVVDRYELSDELLKFEIQAIIADDAVENMACENPQIYVYEVDNTVSQIPLTIAATYDSLVLSQSVKDSLRDLPGASENGGSIFIPEYKMIADVGAISNKVSGIQFEFDNMPRVVPDEVPIENYEWTGDTTTYLNILKGPLLIDLNFEYSNQNTYNRRLNFDYLIEFLDTARGDTVLNVYCNTFPTVLPFRITNLTTGKKVSMTHKDLGVMGILPPDYDLGAFDCAWTRNEEIKFWGDTLQTADGPEAIYTFSLKLNFPIYKILGDSITWSETGTYEKNELVYYKAMMWLASEDIIVTEPTAEFYDDDSDGINDNPWRPYYPWEDGDSLIMRTEKFYVDGDNWLVDMSMLGRQLDISTKTLQEISVVPNPYFSRSHFQEEDERRLRFTRLPSECRISVYTVTGELVTVIAHSDPYDSNEWWNMQTGENHEGSTIAPGLYIFVVEAEGKEHIGKFAVVR</sequence>
<reference evidence="1" key="1">
    <citation type="journal article" date="2011" name="Environ. Microbiol.">
        <title>Time-series analyses of Monterey Bay coastal microbial picoplankton using a 'genome proxy' microarray.</title>
        <authorList>
            <person name="Rich V.I."/>
            <person name="Pham V.D."/>
            <person name="Eppley J."/>
            <person name="Shi Y."/>
            <person name="DeLong E.F."/>
        </authorList>
    </citation>
    <scope>NUCLEOTIDE SEQUENCE</scope>
</reference>
<dbReference type="InterPro" id="IPR013783">
    <property type="entry name" value="Ig-like_fold"/>
</dbReference>
<dbReference type="Gene3D" id="2.60.40.10">
    <property type="entry name" value="Immunoglobulins"/>
    <property type="match status" value="1"/>
</dbReference>